<proteinExistence type="predicted"/>
<dbReference type="InterPro" id="IPR050793">
    <property type="entry name" value="CMP-NeuNAc_synthase"/>
</dbReference>
<dbReference type="PANTHER" id="PTHR21485">
    <property type="entry name" value="HAD SUPERFAMILY MEMBERS CMAS AND KDSC"/>
    <property type="match status" value="1"/>
</dbReference>
<dbReference type="Gene3D" id="3.90.550.10">
    <property type="entry name" value="Spore Coat Polysaccharide Biosynthesis Protein SpsA, Chain A"/>
    <property type="match status" value="1"/>
</dbReference>
<evidence type="ECO:0008006" key="2">
    <source>
        <dbReference type="Google" id="ProtNLM"/>
    </source>
</evidence>
<reference evidence="1" key="1">
    <citation type="submission" date="2018-05" db="EMBL/GenBank/DDBJ databases">
        <authorList>
            <person name="Lanie J.A."/>
            <person name="Ng W.-L."/>
            <person name="Kazmierczak K.M."/>
            <person name="Andrzejewski T.M."/>
            <person name="Davidsen T.M."/>
            <person name="Wayne K.J."/>
            <person name="Tettelin H."/>
            <person name="Glass J.I."/>
            <person name="Rusch D."/>
            <person name="Podicherti R."/>
            <person name="Tsui H.-C.T."/>
            <person name="Winkler M.E."/>
        </authorList>
    </citation>
    <scope>NUCLEOTIDE SEQUENCE</scope>
</reference>
<organism evidence="1">
    <name type="scientific">marine metagenome</name>
    <dbReference type="NCBI Taxonomy" id="408172"/>
    <lineage>
        <taxon>unclassified sequences</taxon>
        <taxon>metagenomes</taxon>
        <taxon>ecological metagenomes</taxon>
    </lineage>
</organism>
<gene>
    <name evidence="1" type="ORF">METZ01_LOCUS145932</name>
</gene>
<dbReference type="EMBL" id="UINC01022771">
    <property type="protein sequence ID" value="SVA93078.1"/>
    <property type="molecule type" value="Genomic_DNA"/>
</dbReference>
<dbReference type="InterPro" id="IPR029044">
    <property type="entry name" value="Nucleotide-diphossugar_trans"/>
</dbReference>
<dbReference type="PANTHER" id="PTHR21485:SF6">
    <property type="entry name" value="N-ACYLNEURAMINATE CYTIDYLYLTRANSFERASE-RELATED"/>
    <property type="match status" value="1"/>
</dbReference>
<evidence type="ECO:0000313" key="1">
    <source>
        <dbReference type="EMBL" id="SVA93078.1"/>
    </source>
</evidence>
<name>A0A381ZUV8_9ZZZZ</name>
<dbReference type="CDD" id="cd02513">
    <property type="entry name" value="CMP-NeuAc_Synthase"/>
    <property type="match status" value="1"/>
</dbReference>
<feature type="non-terminal residue" evidence="1">
    <location>
        <position position="1"/>
    </location>
</feature>
<dbReference type="AlphaFoldDB" id="A0A381ZUV8"/>
<accession>A0A381ZUV8</accession>
<dbReference type="Pfam" id="PF02348">
    <property type="entry name" value="CTP_transf_3"/>
    <property type="match status" value="1"/>
</dbReference>
<dbReference type="InterPro" id="IPR003329">
    <property type="entry name" value="Cytidylyl_trans"/>
</dbReference>
<dbReference type="SUPFAM" id="SSF53448">
    <property type="entry name" value="Nucleotide-diphospho-sugar transferases"/>
    <property type="match status" value="1"/>
</dbReference>
<sequence>MKILCVIPARGGSKGVKKKNIRKLNNRPLIAYTIESTLSSKLFDDVIVSTDDNEIAEISKSYGAQVPFIRPSELAQDDSSSDQVILHSVLEMRKLGFEYDIVVLRDCTVPFIDAVDMKKMLDLFQQSDCNAVFGSIRAHPNPYFGMMECDDNGFLIPSKIPEKEVTRRQDAPIVYDVVGIFIVDAKNFLKTKKIYSGKILPFEISKEHGYMIDFEFDFKVAELLLAN</sequence>
<protein>
    <recommendedName>
        <fullName evidence="2">N-acylneuraminate cytidylyltransferase</fullName>
    </recommendedName>
</protein>
<feature type="non-terminal residue" evidence="1">
    <location>
        <position position="227"/>
    </location>
</feature>
<dbReference type="GO" id="GO:0008781">
    <property type="term" value="F:N-acylneuraminate cytidylyltransferase activity"/>
    <property type="evidence" value="ECO:0007669"/>
    <property type="project" value="TreeGrafter"/>
</dbReference>